<comment type="subcellular location">
    <subcellularLocation>
        <location evidence="2">Secreted</location>
        <location evidence="2">Cell wall</location>
    </subcellularLocation>
</comment>
<dbReference type="Proteomes" id="UP000824890">
    <property type="component" value="Unassembled WGS sequence"/>
</dbReference>
<evidence type="ECO:0000256" key="2">
    <source>
        <dbReference type="ARBA" id="ARBA00004191"/>
    </source>
</evidence>
<dbReference type="EMBL" id="JAGKQM010000009">
    <property type="protein sequence ID" value="KAH0910057.1"/>
    <property type="molecule type" value="Genomic_DNA"/>
</dbReference>
<feature type="chain" id="PRO_5045670702" description="FAD-binding PCMH-type domain-containing protein" evidence="12">
    <location>
        <begin position="20"/>
        <end position="2136"/>
    </location>
</feature>
<dbReference type="InterPro" id="IPR016169">
    <property type="entry name" value="FAD-bd_PCMH_sub2"/>
</dbReference>
<dbReference type="Gene3D" id="3.30.43.10">
    <property type="entry name" value="Uridine Diphospho-n-acetylenolpyruvylglucosamine Reductase, domain 2"/>
    <property type="match status" value="4"/>
</dbReference>
<dbReference type="InterPro" id="IPR006093">
    <property type="entry name" value="Oxy_OxRdtase_FAD_BS"/>
</dbReference>
<evidence type="ECO:0000256" key="9">
    <source>
        <dbReference type="ARBA" id="ARBA00023002"/>
    </source>
</evidence>
<feature type="signal peptide" evidence="12">
    <location>
        <begin position="1"/>
        <end position="19"/>
    </location>
</feature>
<feature type="compositionally biased region" description="Basic and acidic residues" evidence="11">
    <location>
        <begin position="1238"/>
        <end position="1259"/>
    </location>
</feature>
<dbReference type="Gene3D" id="3.30.465.10">
    <property type="match status" value="3"/>
</dbReference>
<sequence>MDFRLSLFTHFILLNLTLAHLSNHENFLSCLSRGINDFTVEPRVIHTSEDPSFFSILNSSIQNPRFSVLEAPKPISIITPVQATDVQSTIKCARLHDIHVRTRSGGHDYEGFSYIARTGPFVVIDMRNLRSITLDVDNRTGWVQTGATIGELYYEIGKLSKSLAFPAGLYPTVGVGGQFGGGGYGTLMRRYGLSADNVIDAHIVDSSGRFLDRQGMGEDLFWAIRGGGGSSFCVVLAWKIRLVDVPTVVTVFDVTKTSEKEAVRTINNWQYIADKVPDNLFIRAMLQRSNDTAVYASFPGLYLGPVSDLLTLIEEKFPELGLKIGDCREMSWIESVLWFIKGESMNTLTERKRTSRSFKGKDDFIQKPIPKTAIRELWKRAYAPEARLAKIILTPFGGRMSEIAENEIPFPHRGGNLYEIQYLAYWKEEEDKNKNDTEIYMRWVESLYDFMTPYVSKSPRGAYVNFRDVDLGMYNVGMNMKTKYEEGKIWGVKYFKNNFDRLVAVKTSVDPMDFFCDEQKMGISKPSPAFSFLLIFALYFSFYTITPTTSSASLQDQFINCLHKNTHVSFPLESTFFAPAKNVSMFSEVLQSTAQNLRYLTKSMPKPGFIFKPLHESHVQASIICSKELGTHVRVRSGGHDYEGLSYVSEIEKPFIVMDLSKLRNVNINIKDNSAWVQAGATVGELYYRIAEKSRVHGFPAGLCSSLGIGGHITGGAYGSMMRKYGLGADNVLDAKIVDANGKILDRKAMGEDTFWAIRGGAGGSFGIILEWKIKLVPVPKTVTVFTVTKTLQQDPGNKILSKWQMVADKLVDELFIRVIFNVAANNGSKTATTSYNAVFLGNKGVLMKVMNKSFPELGLTPKDCTEMSWLESIVYISGFASRTPTKVLLQGKSAFPKNNFKAKSDFVKKPISESGLKGIFKKLLKEDNPMMIWNPYGGMMAKIPESQIPFPHRKGVIFKIQYVTNWPDSDRRANRHIKWIRDLYSFMTPYVSANPRQAYVNYRDLDLGQNKKGCKSTINQAQVWGASYFKDNFKRLVKVKTKVDPNNVFRHEQSIPPMLSITGLATEQNTIVQRPPPQMNPDIITVNTDAAWKESEQKAGLAWLFSDNTGRILARGTSLELYVPSPLVAEGMASGIREPNPSTDKRWEHAPRRLDYSRSLQSRSSTRYSSHNPTHGAMSTRYRSRDPPREGGEYQKRSWRPKDSFVRDSTARKEDLRSLLNKTESRKQLDTVIGDSQSDHSHKSRYNEEHRARDEERLSPATYITPRQSTPASPRNGSHQLDRGIPLRKENENLPKEAVDAAMGEIRNYMTQYASCADPMESAARKERLRQAEERGQVEESAMQMVKASMARENEGTTARTSQEPSSNERLPATARLGPIGQAQEEQVVTNIQSEGGHTERLPMAARLGPTLEGTSNIDLPPTREEPRKQKRKPGRPPGGKKIASPALAPGSGLRKRKILLLVAGMRVSKLAPAVSYISFLALYFSFYTVASTSSNSLQDDFINCLHQNTNVDFLLDKTFFTPDRNASMFIEVLNSTAQNQRYLTTSMPKPDFIFKPAHESHVQASIICSKKLGIHHRVRSGGHDFEGLSYVSYIETPFIIIDLSKLRQINVDIEDNSVWVQAGSTVGELYYRISEKSKIHGCPAGIYPSLGIGGHITGGAYGSLMRKYGLAADNVLDAKIVDANGKLLDRTAMGEDMFWAIRGGAGGSFGIILSWKIKLVPVPQTLTVFTVTKTLDQDPGFKILSKWQQVADKLVEDLLLRVFFTIAGNNENKTVAMSYIGQFLGEKGNLMEVMHKDFPELGLTQEDCIEVNWIESVIYNSGFPTSTPPPPEVLLQAKSPMGEVYFKAKSDFAKEPIPILGLKGMIKKILEEEAALMVWTPYGGMMDKIPESEIPFPHRSGTSFMILYYRSWSDTEKRPDMRIKWIRELYNYMTPYVSSNPRQAYVNYRDLDLGQNSNNSKTSLKQAQVWGAKYFKDNFNRLRNGNFKTIPCIFFSFDFRLIFLILHHNTNNFFSFPPRSIHVSFPLESTFFAPAKNVSMFSEVLQSTAQNLRYLTKSMPKPGFIFKPLHESHVQASIICSKKLGTHVRVRSGGHDYEGLSYVSEIEKPFIVMDLSKLRKVNINIKDSATVTGK</sequence>
<proteinExistence type="inferred from homology"/>
<evidence type="ECO:0000256" key="4">
    <source>
        <dbReference type="ARBA" id="ARBA00022512"/>
    </source>
</evidence>
<keyword evidence="6 12" id="KW-0732">Signal</keyword>
<accession>A0ABQ8BZX4</accession>
<keyword evidence="7" id="KW-0547">Nucleotide-binding</keyword>
<dbReference type="Pfam" id="PF01565">
    <property type="entry name" value="FAD_binding_4"/>
    <property type="match status" value="3"/>
</dbReference>
<reference evidence="14 15" key="1">
    <citation type="submission" date="2021-05" db="EMBL/GenBank/DDBJ databases">
        <title>Genome Assembly of Synthetic Allotetraploid Brassica napus Reveals Homoeologous Exchanges between Subgenomes.</title>
        <authorList>
            <person name="Davis J.T."/>
        </authorList>
    </citation>
    <scope>NUCLEOTIDE SEQUENCE [LARGE SCALE GENOMIC DNA]</scope>
    <source>
        <strain evidence="15">cv. Da-Ae</strain>
        <tissue evidence="14">Seedling</tissue>
    </source>
</reference>
<evidence type="ECO:0000256" key="11">
    <source>
        <dbReference type="SAM" id="MobiDB-lite"/>
    </source>
</evidence>
<feature type="domain" description="FAD-binding PCMH-type" evidence="13">
    <location>
        <begin position="70"/>
        <end position="245"/>
    </location>
</feature>
<dbReference type="PANTHER" id="PTHR32448">
    <property type="entry name" value="OS08G0158400 PROTEIN"/>
    <property type="match status" value="1"/>
</dbReference>
<dbReference type="PROSITE" id="PS51387">
    <property type="entry name" value="FAD_PCMH"/>
    <property type="match status" value="3"/>
</dbReference>
<feature type="region of interest" description="Disordered" evidence="11">
    <location>
        <begin position="1351"/>
        <end position="1373"/>
    </location>
</feature>
<feature type="compositionally biased region" description="Basic and acidic residues" evidence="11">
    <location>
        <begin position="1184"/>
        <end position="1230"/>
    </location>
</feature>
<dbReference type="Pfam" id="PF08031">
    <property type="entry name" value="BBE"/>
    <property type="match status" value="3"/>
</dbReference>
<dbReference type="SUPFAM" id="SSF56176">
    <property type="entry name" value="FAD-binding/transporter-associated domain-like"/>
    <property type="match status" value="4"/>
</dbReference>
<keyword evidence="9" id="KW-0560">Oxidoreductase</keyword>
<dbReference type="PROSITE" id="PS00862">
    <property type="entry name" value="OX2_COVAL_FAD"/>
    <property type="match status" value="1"/>
</dbReference>
<evidence type="ECO:0000256" key="5">
    <source>
        <dbReference type="ARBA" id="ARBA00022630"/>
    </source>
</evidence>
<evidence type="ECO:0000259" key="13">
    <source>
        <dbReference type="PROSITE" id="PS51387"/>
    </source>
</evidence>
<evidence type="ECO:0000313" key="14">
    <source>
        <dbReference type="EMBL" id="KAH0910057.1"/>
    </source>
</evidence>
<keyword evidence="4" id="KW-0964">Secreted</keyword>
<dbReference type="InterPro" id="IPR012951">
    <property type="entry name" value="BBE"/>
</dbReference>
<feature type="region of interest" description="Disordered" evidence="11">
    <location>
        <begin position="1134"/>
        <end position="1284"/>
    </location>
</feature>
<evidence type="ECO:0000256" key="12">
    <source>
        <dbReference type="SAM" id="SignalP"/>
    </source>
</evidence>
<comment type="similarity">
    <text evidence="3">Belongs to the oxygen-dependent FAD-linked oxidoreductase family.</text>
</comment>
<organism evidence="14 15">
    <name type="scientific">Brassica napus</name>
    <name type="common">Rape</name>
    <dbReference type="NCBI Taxonomy" id="3708"/>
    <lineage>
        <taxon>Eukaryota</taxon>
        <taxon>Viridiplantae</taxon>
        <taxon>Streptophyta</taxon>
        <taxon>Embryophyta</taxon>
        <taxon>Tracheophyta</taxon>
        <taxon>Spermatophyta</taxon>
        <taxon>Magnoliopsida</taxon>
        <taxon>eudicotyledons</taxon>
        <taxon>Gunneridae</taxon>
        <taxon>Pentapetalae</taxon>
        <taxon>rosids</taxon>
        <taxon>malvids</taxon>
        <taxon>Brassicales</taxon>
        <taxon>Brassicaceae</taxon>
        <taxon>Brassiceae</taxon>
        <taxon>Brassica</taxon>
    </lineage>
</organism>
<comment type="cofactor">
    <cofactor evidence="1">
        <name>FAD</name>
        <dbReference type="ChEBI" id="CHEBI:57692"/>
    </cofactor>
</comment>
<feature type="compositionally biased region" description="Polar residues" evidence="11">
    <location>
        <begin position="1357"/>
        <end position="1370"/>
    </location>
</feature>
<dbReference type="InterPro" id="IPR016167">
    <property type="entry name" value="FAD-bd_PCMH_sub1"/>
</dbReference>
<feature type="domain" description="FAD-binding PCMH-type" evidence="13">
    <location>
        <begin position="603"/>
        <end position="779"/>
    </location>
</feature>
<keyword evidence="5" id="KW-0285">Flavoprotein</keyword>
<feature type="domain" description="FAD-binding PCMH-type" evidence="13">
    <location>
        <begin position="1548"/>
        <end position="1724"/>
    </location>
</feature>
<dbReference type="Gene3D" id="3.40.462.20">
    <property type="match status" value="3"/>
</dbReference>
<evidence type="ECO:0000256" key="3">
    <source>
        <dbReference type="ARBA" id="ARBA00005466"/>
    </source>
</evidence>
<evidence type="ECO:0000256" key="1">
    <source>
        <dbReference type="ARBA" id="ARBA00001974"/>
    </source>
</evidence>
<keyword evidence="10" id="KW-0325">Glycoprotein</keyword>
<keyword evidence="15" id="KW-1185">Reference proteome</keyword>
<evidence type="ECO:0000256" key="6">
    <source>
        <dbReference type="ARBA" id="ARBA00022729"/>
    </source>
</evidence>
<keyword evidence="8" id="KW-0274">FAD</keyword>
<name>A0ABQ8BZX4_BRANA</name>
<feature type="compositionally biased region" description="Polar residues" evidence="11">
    <location>
        <begin position="1266"/>
        <end position="1280"/>
    </location>
</feature>
<evidence type="ECO:0000313" key="15">
    <source>
        <dbReference type="Proteomes" id="UP000824890"/>
    </source>
</evidence>
<protein>
    <recommendedName>
        <fullName evidence="13">FAD-binding PCMH-type domain-containing protein</fullName>
    </recommendedName>
</protein>
<gene>
    <name evidence="14" type="ORF">HID58_033378</name>
</gene>
<dbReference type="InterPro" id="IPR016166">
    <property type="entry name" value="FAD-bd_PCMH"/>
</dbReference>
<feature type="compositionally biased region" description="Low complexity" evidence="11">
    <location>
        <begin position="1158"/>
        <end position="1171"/>
    </location>
</feature>
<comment type="caution">
    <text evidence="14">The sequence shown here is derived from an EMBL/GenBank/DDBJ whole genome shotgun (WGS) entry which is preliminary data.</text>
</comment>
<keyword evidence="4" id="KW-0134">Cell wall</keyword>
<dbReference type="InterPro" id="IPR006094">
    <property type="entry name" value="Oxid_FAD_bind_N"/>
</dbReference>
<evidence type="ECO:0000256" key="7">
    <source>
        <dbReference type="ARBA" id="ARBA00022741"/>
    </source>
</evidence>
<evidence type="ECO:0000256" key="8">
    <source>
        <dbReference type="ARBA" id="ARBA00022827"/>
    </source>
</evidence>
<evidence type="ECO:0000256" key="10">
    <source>
        <dbReference type="ARBA" id="ARBA00023180"/>
    </source>
</evidence>
<feature type="compositionally biased region" description="Basic and acidic residues" evidence="11">
    <location>
        <begin position="1144"/>
        <end position="1157"/>
    </location>
</feature>
<feature type="region of interest" description="Disordered" evidence="11">
    <location>
        <begin position="1407"/>
        <end position="1450"/>
    </location>
</feature>
<dbReference type="InterPro" id="IPR036318">
    <property type="entry name" value="FAD-bd_PCMH-like_sf"/>
</dbReference>